<proteinExistence type="predicted"/>
<dbReference type="STRING" id="988801.SAMN05216522_107198"/>
<dbReference type="Proteomes" id="UP000242515">
    <property type="component" value="Unassembled WGS sequence"/>
</dbReference>
<protein>
    <recommendedName>
        <fullName evidence="3">TagK domain-containing protein</fullName>
    </recommendedName>
</protein>
<keyword evidence="2" id="KW-1185">Reference proteome</keyword>
<organism evidence="1 2">
    <name type="scientific">Rosenbergiella nectarea</name>
    <dbReference type="NCBI Taxonomy" id="988801"/>
    <lineage>
        <taxon>Bacteria</taxon>
        <taxon>Pseudomonadati</taxon>
        <taxon>Pseudomonadota</taxon>
        <taxon>Gammaproteobacteria</taxon>
        <taxon>Enterobacterales</taxon>
        <taxon>Erwiniaceae</taxon>
        <taxon>Rosenbergiella</taxon>
    </lineage>
</organism>
<evidence type="ECO:0000313" key="1">
    <source>
        <dbReference type="EMBL" id="SEQ86519.1"/>
    </source>
</evidence>
<sequence length="267" mass="30226">MQLRLDWPLPRLSGSPQPVILPERTGYFCLLGAKFITALPGGHHDILHIERTEFSVVLTCHSQRYQCLVNEVALQPDEPVTLRPGMIIQAGQFLFSVNAKNRGTAPEAAKDELVEVISLLPHGGHYTGWQTVNSNDNNLIDNDDILRQLNREYKYYLLWGESDSSGENKNKPRQDYILKSDDELFHSIEQVKHKTVSECVLNTPALISRIIKELTESSDLIEPEWVEESSPDILAVLAPEHLKKIKRSDISELTYSELHKLGLSSHL</sequence>
<dbReference type="AlphaFoldDB" id="A0A1H9JIA3"/>
<evidence type="ECO:0008006" key="3">
    <source>
        <dbReference type="Google" id="ProtNLM"/>
    </source>
</evidence>
<dbReference type="OrthoDB" id="6516812at2"/>
<dbReference type="EMBL" id="FOGC01000007">
    <property type="protein sequence ID" value="SEQ86519.1"/>
    <property type="molecule type" value="Genomic_DNA"/>
</dbReference>
<name>A0A1H9JIA3_9GAMM</name>
<dbReference type="InterPro" id="IPR047914">
    <property type="entry name" value="TagK-like_C"/>
</dbReference>
<evidence type="ECO:0000313" key="2">
    <source>
        <dbReference type="Proteomes" id="UP000242515"/>
    </source>
</evidence>
<dbReference type="RefSeq" id="WP_092676440.1">
    <property type="nucleotide sequence ID" value="NZ_FOGC01000007.1"/>
</dbReference>
<dbReference type="NCBIfam" id="NF033419">
    <property type="entry name" value="T6SS_TagK_dom"/>
    <property type="match status" value="1"/>
</dbReference>
<reference evidence="2" key="1">
    <citation type="submission" date="2016-10" db="EMBL/GenBank/DDBJ databases">
        <authorList>
            <person name="Varghese N."/>
            <person name="Submissions S."/>
        </authorList>
    </citation>
    <scope>NUCLEOTIDE SEQUENCE [LARGE SCALE GENOMIC DNA]</scope>
    <source>
        <strain evidence="2">8N4</strain>
    </source>
</reference>
<gene>
    <name evidence="1" type="ORF">SAMN05216522_107198</name>
</gene>
<accession>A0A1H9JIA3</accession>